<dbReference type="HOGENOM" id="CLU_794066_0_0_12"/>
<dbReference type="eggNOG" id="COG0329">
    <property type="taxonomic scope" value="Bacteria"/>
</dbReference>
<dbReference type="OrthoDB" id="9770698at2"/>
<proteinExistence type="predicted"/>
<evidence type="ECO:0000256" key="1">
    <source>
        <dbReference type="ARBA" id="ARBA00023239"/>
    </source>
</evidence>
<dbReference type="Gene3D" id="3.20.20.70">
    <property type="entry name" value="Aldolase class I"/>
    <property type="match status" value="1"/>
</dbReference>
<dbReference type="Proteomes" id="UP000008466">
    <property type="component" value="Chromosome"/>
</dbReference>
<protein>
    <submittedName>
        <fullName evidence="2">Dihydrodipicolinate synthetase</fullName>
    </submittedName>
</protein>
<dbReference type="EMBL" id="CP002541">
    <property type="protein sequence ID" value="ADY14008.1"/>
    <property type="molecule type" value="Genomic_DNA"/>
</dbReference>
<dbReference type="AlphaFoldDB" id="F0RSV8"/>
<dbReference type="STRING" id="158189.SpiBuddy_2189"/>
<reference evidence="3" key="1">
    <citation type="submission" date="2011-02" db="EMBL/GenBank/DDBJ databases">
        <title>Complete sequence of Spirochaeta sp. Buddy.</title>
        <authorList>
            <person name="Lucas S."/>
            <person name="Copeland A."/>
            <person name="Lapidus A."/>
            <person name="Cheng J.-F."/>
            <person name="Goodwin L."/>
            <person name="Pitluck S."/>
            <person name="Zeytun A."/>
            <person name="Detter J.C."/>
            <person name="Han C."/>
            <person name="Tapia R."/>
            <person name="Land M."/>
            <person name="Hauser L."/>
            <person name="Kyrpides N."/>
            <person name="Ivanova N."/>
            <person name="Mikhailova N."/>
            <person name="Pagani I."/>
            <person name="Ritalahti K.M."/>
            <person name="Loeffler F.E."/>
            <person name="Woyke T."/>
        </authorList>
    </citation>
    <scope>NUCLEOTIDE SEQUENCE [LARGE SCALE GENOMIC DNA]</scope>
    <source>
        <strain evidence="3">ATCC BAA-1886 / DSM 22777 / Buddy</strain>
    </source>
</reference>
<dbReference type="InterPro" id="IPR002220">
    <property type="entry name" value="DapA-like"/>
</dbReference>
<dbReference type="Pfam" id="PF00701">
    <property type="entry name" value="DHDPS"/>
    <property type="match status" value="1"/>
</dbReference>
<dbReference type="InterPro" id="IPR013785">
    <property type="entry name" value="Aldolase_TIM"/>
</dbReference>
<name>F0RSV8_SPHGB</name>
<gene>
    <name evidence="2" type="ordered locus">SpiBuddy_2189</name>
</gene>
<dbReference type="SMART" id="SM01130">
    <property type="entry name" value="DHDPS"/>
    <property type="match status" value="1"/>
</dbReference>
<keyword evidence="3" id="KW-1185">Reference proteome</keyword>
<dbReference type="PANTHER" id="PTHR12128">
    <property type="entry name" value="DIHYDRODIPICOLINATE SYNTHASE"/>
    <property type="match status" value="1"/>
</dbReference>
<organism evidence="2 3">
    <name type="scientific">Sphaerochaeta globosa (strain ATCC BAA-1886 / DSM 22777 / Buddy)</name>
    <name type="common">Spirochaeta sp. (strain Buddy)</name>
    <dbReference type="NCBI Taxonomy" id="158189"/>
    <lineage>
        <taxon>Bacteria</taxon>
        <taxon>Pseudomonadati</taxon>
        <taxon>Spirochaetota</taxon>
        <taxon>Spirochaetia</taxon>
        <taxon>Spirochaetales</taxon>
        <taxon>Sphaerochaetaceae</taxon>
        <taxon>Sphaerochaeta</taxon>
    </lineage>
</organism>
<evidence type="ECO:0000313" key="3">
    <source>
        <dbReference type="Proteomes" id="UP000008466"/>
    </source>
</evidence>
<dbReference type="PANTHER" id="PTHR12128:SF51">
    <property type="entry name" value="BLL4205 PROTEIN"/>
    <property type="match status" value="1"/>
</dbReference>
<evidence type="ECO:0000313" key="2">
    <source>
        <dbReference type="EMBL" id="ADY14008.1"/>
    </source>
</evidence>
<dbReference type="RefSeq" id="WP_013607857.1">
    <property type="nucleotide sequence ID" value="NC_015152.1"/>
</dbReference>
<dbReference type="SUPFAM" id="SSF51569">
    <property type="entry name" value="Aldolase"/>
    <property type="match status" value="1"/>
</dbReference>
<dbReference type="GO" id="GO:0008840">
    <property type="term" value="F:4-hydroxy-tetrahydrodipicolinate synthase activity"/>
    <property type="evidence" value="ECO:0007669"/>
    <property type="project" value="TreeGrafter"/>
</dbReference>
<dbReference type="KEGG" id="sbu:SpiBuddy_2189"/>
<accession>F0RSV8</accession>
<keyword evidence="1" id="KW-0456">Lyase</keyword>
<sequence length="355" mass="39527">MHDHQAALRILAKGTVIPATPLALDDARMFDEKTQRLLMRYYLACGVGGIATAVHSTQFSIRDPEIHLFEPVISLIIDEIARFEAANNTCIVRVCGVCGPIEQALQEARLAKSLGYDAVLLSPGGLNHLSEESLIERTIQVASVIPVIGFYLQTAVGGRVFSYEYWQKLCEIPNLVAIKCASFNRYTTLDVVRAVACSSRHKQIALYTGNDDNIVHDLMDVFTFETPEGKRSVRFSGGLLGHWCIWTKKAVELHKLLGNAVDEGCIDASIIHLAAAVTDMNAAVFDPHHAFKGCIPGIHEVLRRQGIFKNRYCLDSEEDLSPGQSEELDRVIRSYPKLIDDSFILENLPHWKRDL</sequence>